<evidence type="ECO:0000313" key="2">
    <source>
        <dbReference type="EMBL" id="RVX07032.1"/>
    </source>
</evidence>
<gene>
    <name evidence="2" type="ORF">CK203_030444</name>
</gene>
<name>A0A438JDK1_VITVI</name>
<dbReference type="CDD" id="cd00303">
    <property type="entry name" value="retropepsin_like"/>
    <property type="match status" value="1"/>
</dbReference>
<dbReference type="Gene3D" id="2.40.70.10">
    <property type="entry name" value="Acid Proteases"/>
    <property type="match status" value="1"/>
</dbReference>
<dbReference type="AlphaFoldDB" id="A0A438JDK1"/>
<dbReference type="PANTHER" id="PTHR33240:SF8">
    <property type="entry name" value="OS03G0439900 PROTEIN"/>
    <property type="match status" value="1"/>
</dbReference>
<dbReference type="InterPro" id="IPR021109">
    <property type="entry name" value="Peptidase_aspartic_dom_sf"/>
</dbReference>
<organism evidence="2 3">
    <name type="scientific">Vitis vinifera</name>
    <name type="common">Grape</name>
    <dbReference type="NCBI Taxonomy" id="29760"/>
    <lineage>
        <taxon>Eukaryota</taxon>
        <taxon>Viridiplantae</taxon>
        <taxon>Streptophyta</taxon>
        <taxon>Embryophyta</taxon>
        <taxon>Tracheophyta</taxon>
        <taxon>Spermatophyta</taxon>
        <taxon>Magnoliopsida</taxon>
        <taxon>eudicotyledons</taxon>
        <taxon>Gunneridae</taxon>
        <taxon>Pentapetalae</taxon>
        <taxon>rosids</taxon>
        <taxon>Vitales</taxon>
        <taxon>Vitaceae</taxon>
        <taxon>Viteae</taxon>
        <taxon>Vitis</taxon>
    </lineage>
</organism>
<proteinExistence type="predicted"/>
<sequence>MQENELLREFVKRFGQAMLQVEAYSIDVVLQIFKRSICLGTPFFELLAKKPPTTMDDLFRCASKYSMLEDDVQAATQQILVVGQASRSGAERIAKIPDRPRSSGQRWPGPLRTDPSKRDHSKKCAYHKEHGHTTEMCRSLHYLVEKLIRAGHLKQYLRSDTRGRDASRNHNSGTPRVPTVSKSIINYINGGPLDEEYDSKRKKQRLLRAASVRERVNSIRPGITRGGGARPIDGTIIFPPVDPTLILQPHRDALILSLEIGDFDVRRILVDPSSSTDLIQASIISHMGRNLTGLENPERILSGFNEASTTSLGDIVLPVQADPVTLNVQFSVVQDLLPFNVILGCTWLHYMKVIPSTYHQMVSFLTKDDKSTYTAASEPLASATR</sequence>
<dbReference type="EMBL" id="QGNW01000048">
    <property type="protein sequence ID" value="RVX07032.1"/>
    <property type="molecule type" value="Genomic_DNA"/>
</dbReference>
<accession>A0A438JDK1</accession>
<evidence type="ECO:0000256" key="1">
    <source>
        <dbReference type="SAM" id="MobiDB-lite"/>
    </source>
</evidence>
<evidence type="ECO:0000313" key="3">
    <source>
        <dbReference type="Proteomes" id="UP000288805"/>
    </source>
</evidence>
<comment type="caution">
    <text evidence="2">The sequence shown here is derived from an EMBL/GenBank/DDBJ whole genome shotgun (WGS) entry which is preliminary data.</text>
</comment>
<protein>
    <recommendedName>
        <fullName evidence="4">Retrotransposon gag domain-containing protein</fullName>
    </recommendedName>
</protein>
<dbReference type="PANTHER" id="PTHR33240">
    <property type="entry name" value="OS08G0508500 PROTEIN"/>
    <property type="match status" value="1"/>
</dbReference>
<feature type="region of interest" description="Disordered" evidence="1">
    <location>
        <begin position="94"/>
        <end position="121"/>
    </location>
</feature>
<reference evidence="2 3" key="1">
    <citation type="journal article" date="2018" name="PLoS Genet.">
        <title>Population sequencing reveals clonal diversity and ancestral inbreeding in the grapevine cultivar Chardonnay.</title>
        <authorList>
            <person name="Roach M.J."/>
            <person name="Johnson D.L."/>
            <person name="Bohlmann J."/>
            <person name="van Vuuren H.J."/>
            <person name="Jones S.J."/>
            <person name="Pretorius I.S."/>
            <person name="Schmidt S.A."/>
            <person name="Borneman A.R."/>
        </authorList>
    </citation>
    <scope>NUCLEOTIDE SEQUENCE [LARGE SCALE GENOMIC DNA]</scope>
    <source>
        <strain evidence="3">cv. Chardonnay</strain>
        <tissue evidence="2">Leaf</tissue>
    </source>
</reference>
<dbReference type="Proteomes" id="UP000288805">
    <property type="component" value="Unassembled WGS sequence"/>
</dbReference>
<evidence type="ECO:0008006" key="4">
    <source>
        <dbReference type="Google" id="ProtNLM"/>
    </source>
</evidence>